<dbReference type="Gene3D" id="2.30.30.30">
    <property type="match status" value="1"/>
</dbReference>
<dbReference type="Gene3D" id="2.40.50.140">
    <property type="entry name" value="Nucleic acid-binding proteins"/>
    <property type="match status" value="2"/>
</dbReference>
<evidence type="ECO:0000313" key="4">
    <source>
        <dbReference type="Proteomes" id="UP000179448"/>
    </source>
</evidence>
<organism evidence="3 4">
    <name type="scientific">Candidatus Nomurabacteria bacterium RIFCSPLOWO2_01_FULL_36_10b</name>
    <dbReference type="NCBI Taxonomy" id="1801766"/>
    <lineage>
        <taxon>Bacteria</taxon>
        <taxon>Candidatus Nomuraibacteriota</taxon>
    </lineage>
</organism>
<reference evidence="3 4" key="1">
    <citation type="journal article" date="2016" name="Nat. Commun.">
        <title>Thousands of microbial genomes shed light on interconnected biogeochemical processes in an aquifer system.</title>
        <authorList>
            <person name="Anantharaman K."/>
            <person name="Brown C.T."/>
            <person name="Hug L.A."/>
            <person name="Sharon I."/>
            <person name="Castelle C.J."/>
            <person name="Probst A.J."/>
            <person name="Thomas B.C."/>
            <person name="Singh A."/>
            <person name="Wilkins M.J."/>
            <person name="Karaoz U."/>
            <person name="Brodie E.L."/>
            <person name="Williams K.H."/>
            <person name="Hubbard S.S."/>
            <person name="Banfield J.F."/>
        </authorList>
    </citation>
    <scope>NUCLEOTIDE SEQUENCE [LARGE SCALE GENOMIC DNA]</scope>
</reference>
<dbReference type="InterPro" id="IPR014722">
    <property type="entry name" value="Rib_uL2_dom2"/>
</dbReference>
<dbReference type="SUPFAM" id="SSF50249">
    <property type="entry name" value="Nucleic acid-binding proteins"/>
    <property type="match status" value="1"/>
</dbReference>
<dbReference type="SUPFAM" id="SSF50104">
    <property type="entry name" value="Translation proteins SH3-like domain"/>
    <property type="match status" value="1"/>
</dbReference>
<dbReference type="InterPro" id="IPR015365">
    <property type="entry name" value="Elong-fact-P_C"/>
</dbReference>
<dbReference type="InterPro" id="IPR013185">
    <property type="entry name" value="Transl_elong_KOW-like"/>
</dbReference>
<protein>
    <recommendedName>
        <fullName evidence="2">Elongation factor P C-terminal domain-containing protein</fullName>
    </recommendedName>
</protein>
<dbReference type="GO" id="GO:0005829">
    <property type="term" value="C:cytosol"/>
    <property type="evidence" value="ECO:0007669"/>
    <property type="project" value="UniProtKB-ARBA"/>
</dbReference>
<dbReference type="SMART" id="SM00841">
    <property type="entry name" value="Elong-fact-P_C"/>
    <property type="match status" value="1"/>
</dbReference>
<dbReference type="AlphaFoldDB" id="A0A1F6WQ52"/>
<proteinExistence type="inferred from homology"/>
<dbReference type="Pfam" id="PF09285">
    <property type="entry name" value="Elong-fact-P_C"/>
    <property type="match status" value="1"/>
</dbReference>
<gene>
    <name evidence="3" type="ORF">A2997_00575</name>
</gene>
<dbReference type="STRING" id="1801766.A2997_00575"/>
<feature type="domain" description="Elongation factor P C-terminal" evidence="2">
    <location>
        <begin position="139"/>
        <end position="194"/>
    </location>
</feature>
<dbReference type="CDD" id="cd05794">
    <property type="entry name" value="S1_EF-P_repeat_2"/>
    <property type="match status" value="1"/>
</dbReference>
<dbReference type="FunFam" id="2.40.50.140:FF:000004">
    <property type="entry name" value="Elongation factor P"/>
    <property type="match status" value="1"/>
</dbReference>
<dbReference type="Pfam" id="PF08207">
    <property type="entry name" value="EFP_N"/>
    <property type="match status" value="1"/>
</dbReference>
<dbReference type="PANTHER" id="PTHR30053:SF12">
    <property type="entry name" value="ELONGATION FACTOR P (EF-P) FAMILY PROTEIN"/>
    <property type="match status" value="1"/>
</dbReference>
<dbReference type="InterPro" id="IPR020599">
    <property type="entry name" value="Transl_elong_fac_P/YeiP"/>
</dbReference>
<name>A0A1F6WQ52_9BACT</name>
<evidence type="ECO:0000259" key="2">
    <source>
        <dbReference type="SMART" id="SM00841"/>
    </source>
</evidence>
<dbReference type="InterPro" id="IPR012340">
    <property type="entry name" value="NA-bd_OB-fold"/>
</dbReference>
<accession>A0A1F6WQ52</accession>
<dbReference type="GO" id="GO:0003746">
    <property type="term" value="F:translation elongation factor activity"/>
    <property type="evidence" value="ECO:0007669"/>
    <property type="project" value="TreeGrafter"/>
</dbReference>
<comment type="similarity">
    <text evidence="1">Belongs to the elongation factor P family.</text>
</comment>
<dbReference type="InterPro" id="IPR008991">
    <property type="entry name" value="Translation_prot_SH3-like_sf"/>
</dbReference>
<evidence type="ECO:0000313" key="3">
    <source>
        <dbReference type="EMBL" id="OGI84042.1"/>
    </source>
</evidence>
<dbReference type="GO" id="GO:0043043">
    <property type="term" value="P:peptide biosynthetic process"/>
    <property type="evidence" value="ECO:0007669"/>
    <property type="project" value="InterPro"/>
</dbReference>
<dbReference type="PANTHER" id="PTHR30053">
    <property type="entry name" value="ELONGATION FACTOR P"/>
    <property type="match status" value="1"/>
</dbReference>
<sequence>MSLLTYNEIKPKKFILHENAPWEVLDSQVSRKQQNKPYNRTRLRNLNTGQVIDWTFHVNDKVEEADINKKTITYLYFNNKKDEYWFSDPKNQQDRFTLSSVIVGDGIKFIKEKNPVDALTFTNTNGETSIIGISYPIKASLLVTDAPPNIKGDTATGGRKTVTLETGISIQAPLFINTGDIIIINTETGDYAEREEKA</sequence>
<dbReference type="PIRSF" id="PIRSF005901">
    <property type="entry name" value="EF-P"/>
    <property type="match status" value="1"/>
</dbReference>
<dbReference type="Proteomes" id="UP000179448">
    <property type="component" value="Unassembled WGS sequence"/>
</dbReference>
<dbReference type="EMBL" id="MFUQ01000004">
    <property type="protein sequence ID" value="OGI84042.1"/>
    <property type="molecule type" value="Genomic_DNA"/>
</dbReference>
<comment type="caution">
    <text evidence="3">The sequence shown here is derived from an EMBL/GenBank/DDBJ whole genome shotgun (WGS) entry which is preliminary data.</text>
</comment>
<evidence type="ECO:0000256" key="1">
    <source>
        <dbReference type="ARBA" id="ARBA00009479"/>
    </source>
</evidence>